<dbReference type="GO" id="GO:0016887">
    <property type="term" value="F:ATP hydrolysis activity"/>
    <property type="evidence" value="ECO:0007669"/>
    <property type="project" value="InterPro"/>
</dbReference>
<dbReference type="PROSITE" id="PS50893">
    <property type="entry name" value="ABC_TRANSPORTER_2"/>
    <property type="match status" value="1"/>
</dbReference>
<feature type="transmembrane region" description="Helical" evidence="7">
    <location>
        <begin position="350"/>
        <end position="367"/>
    </location>
</feature>
<proteinExistence type="inferred from homology"/>
<keyword evidence="4" id="KW-0067">ATP-binding</keyword>
<dbReference type="Gene3D" id="3.40.50.300">
    <property type="entry name" value="P-loop containing nucleotide triphosphate hydrolases"/>
    <property type="match status" value="1"/>
</dbReference>
<dbReference type="InterPro" id="IPR003593">
    <property type="entry name" value="AAA+_ATPase"/>
</dbReference>
<evidence type="ECO:0000313" key="9">
    <source>
        <dbReference type="EMBL" id="KAG5536487.1"/>
    </source>
</evidence>
<comment type="caution">
    <text evidence="9">The sequence shown here is derived from an EMBL/GenBank/DDBJ whole genome shotgun (WGS) entry which is preliminary data.</text>
</comment>
<evidence type="ECO:0000256" key="4">
    <source>
        <dbReference type="ARBA" id="ARBA00022840"/>
    </source>
</evidence>
<dbReference type="EC" id="7.6.2.2" evidence="2"/>
<dbReference type="InterPro" id="IPR003439">
    <property type="entry name" value="ABC_transporter-like_ATP-bd"/>
</dbReference>
<dbReference type="InterPro" id="IPR027417">
    <property type="entry name" value="P-loop_NTPase"/>
</dbReference>
<dbReference type="InterPro" id="IPR050173">
    <property type="entry name" value="ABC_transporter_C-like"/>
</dbReference>
<sequence length="411" mass="45793">MVRPSENWERLVRATLRREKLRHDGRGGHERAPSSIAGSVPPLLTRETNIDLILQAADVIQSEDPNVARIPFQFSVTSFGLFTLLGGDLTPSRSFTSMSLFAVLRMPLNMLPNLITQAEKPTLSNINLDIPVGSLVVVVGGTGEEKTSLISALIGELSPVDDSTVVIRGTVAYVRENILFGSNFETSRYWKTIDVTALQHDFDLLPGRDLTEIGERGVNISGGQKQRVSMARAVYSNADVYIFDDPLSALDAHVGRQVFNDCIKEELQGKTRVLITNQLHFLPQHVDEKEDDNNSDFKSSTSVDSVMQNGLPESGNLKSTRKVVKSVLIKQEERETGVVSWKVLMRYKDALGGFWVVMVLFMCYVLTEVLGKLHLATYFILLRLLFQISTWLCDGDPVKLFLVNHIKSSRS</sequence>
<comment type="similarity">
    <text evidence="1">Belongs to the ABC transporter superfamily. ABCC family. Conjugate transporter (TC 3.A.1.208) subfamily.</text>
</comment>
<evidence type="ECO:0000256" key="3">
    <source>
        <dbReference type="ARBA" id="ARBA00022741"/>
    </source>
</evidence>
<reference evidence="9" key="1">
    <citation type="submission" date="2020-08" db="EMBL/GenBank/DDBJ databases">
        <title>Plant Genome Project.</title>
        <authorList>
            <person name="Zhang R.-G."/>
        </authorList>
    </citation>
    <scope>NUCLEOTIDE SEQUENCE</scope>
    <source>
        <strain evidence="9">WSP0</strain>
        <tissue evidence="9">Leaf</tissue>
    </source>
</reference>
<dbReference type="PROSITE" id="PS00211">
    <property type="entry name" value="ABC_TRANSPORTER_1"/>
    <property type="match status" value="1"/>
</dbReference>
<dbReference type="Pfam" id="PF00005">
    <property type="entry name" value="ABC_tran"/>
    <property type="match status" value="1"/>
</dbReference>
<name>A0AAV6J605_9ERIC</name>
<evidence type="ECO:0000256" key="2">
    <source>
        <dbReference type="ARBA" id="ARBA00012191"/>
    </source>
</evidence>
<dbReference type="EMBL" id="JACTNZ010000008">
    <property type="protein sequence ID" value="KAG5536487.1"/>
    <property type="molecule type" value="Genomic_DNA"/>
</dbReference>
<dbReference type="AlphaFoldDB" id="A0AAV6J605"/>
<keyword evidence="10" id="KW-1185">Reference proteome</keyword>
<keyword evidence="7" id="KW-0812">Transmembrane</keyword>
<dbReference type="GO" id="GO:0005524">
    <property type="term" value="F:ATP binding"/>
    <property type="evidence" value="ECO:0007669"/>
    <property type="project" value="UniProtKB-KW"/>
</dbReference>
<dbReference type="PANTHER" id="PTHR24223:SF375">
    <property type="entry name" value="ABC TRANSPORTER C FAMILY MEMBER 11-RELATED"/>
    <property type="match status" value="1"/>
</dbReference>
<dbReference type="PANTHER" id="PTHR24223">
    <property type="entry name" value="ATP-BINDING CASSETTE SUB-FAMILY C"/>
    <property type="match status" value="1"/>
</dbReference>
<evidence type="ECO:0000313" key="10">
    <source>
        <dbReference type="Proteomes" id="UP000823749"/>
    </source>
</evidence>
<evidence type="ECO:0000256" key="6">
    <source>
        <dbReference type="SAM" id="MobiDB-lite"/>
    </source>
</evidence>
<feature type="domain" description="ABC transporter" evidence="8">
    <location>
        <begin position="98"/>
        <end position="319"/>
    </location>
</feature>
<organism evidence="9 10">
    <name type="scientific">Rhododendron griersonianum</name>
    <dbReference type="NCBI Taxonomy" id="479676"/>
    <lineage>
        <taxon>Eukaryota</taxon>
        <taxon>Viridiplantae</taxon>
        <taxon>Streptophyta</taxon>
        <taxon>Embryophyta</taxon>
        <taxon>Tracheophyta</taxon>
        <taxon>Spermatophyta</taxon>
        <taxon>Magnoliopsida</taxon>
        <taxon>eudicotyledons</taxon>
        <taxon>Gunneridae</taxon>
        <taxon>Pentapetalae</taxon>
        <taxon>asterids</taxon>
        <taxon>Ericales</taxon>
        <taxon>Ericaceae</taxon>
        <taxon>Ericoideae</taxon>
        <taxon>Rhodoreae</taxon>
        <taxon>Rhododendron</taxon>
    </lineage>
</organism>
<evidence type="ECO:0000256" key="7">
    <source>
        <dbReference type="SAM" id="Phobius"/>
    </source>
</evidence>
<dbReference type="GO" id="GO:0008559">
    <property type="term" value="F:ABC-type xenobiotic transporter activity"/>
    <property type="evidence" value="ECO:0007669"/>
    <property type="project" value="UniProtKB-EC"/>
</dbReference>
<keyword evidence="3" id="KW-0547">Nucleotide-binding</keyword>
<feature type="region of interest" description="Disordered" evidence="6">
    <location>
        <begin position="19"/>
        <end position="40"/>
    </location>
</feature>
<keyword evidence="7" id="KW-1133">Transmembrane helix</keyword>
<evidence type="ECO:0000256" key="1">
    <source>
        <dbReference type="ARBA" id="ARBA00009726"/>
    </source>
</evidence>
<dbReference type="SMART" id="SM00382">
    <property type="entry name" value="AAA"/>
    <property type="match status" value="1"/>
</dbReference>
<comment type="catalytic activity">
    <reaction evidence="5">
        <text>ATP + H2O + xenobioticSide 1 = ADP + phosphate + xenobioticSide 2.</text>
        <dbReference type="EC" id="7.6.2.2"/>
    </reaction>
</comment>
<accession>A0AAV6J605</accession>
<feature type="compositionally biased region" description="Basic and acidic residues" evidence="6">
    <location>
        <begin position="19"/>
        <end position="32"/>
    </location>
</feature>
<evidence type="ECO:0000259" key="8">
    <source>
        <dbReference type="PROSITE" id="PS50893"/>
    </source>
</evidence>
<dbReference type="SUPFAM" id="SSF52540">
    <property type="entry name" value="P-loop containing nucleoside triphosphate hydrolases"/>
    <property type="match status" value="1"/>
</dbReference>
<protein>
    <recommendedName>
        <fullName evidence="2">ABC-type xenobiotic transporter</fullName>
        <ecNumber evidence="2">7.6.2.2</ecNumber>
    </recommendedName>
</protein>
<keyword evidence="7" id="KW-0472">Membrane</keyword>
<dbReference type="Proteomes" id="UP000823749">
    <property type="component" value="Chromosome 8"/>
</dbReference>
<dbReference type="GO" id="GO:0016020">
    <property type="term" value="C:membrane"/>
    <property type="evidence" value="ECO:0007669"/>
    <property type="project" value="TreeGrafter"/>
</dbReference>
<gene>
    <name evidence="9" type="ORF">RHGRI_024049</name>
</gene>
<dbReference type="InterPro" id="IPR017871">
    <property type="entry name" value="ABC_transporter-like_CS"/>
</dbReference>
<evidence type="ECO:0000256" key="5">
    <source>
        <dbReference type="ARBA" id="ARBA00034018"/>
    </source>
</evidence>